<dbReference type="AlphaFoldDB" id="A0A0B2V2A6"/>
<evidence type="ECO:0000313" key="3">
    <source>
        <dbReference type="Proteomes" id="UP000031036"/>
    </source>
</evidence>
<accession>A0A0B2V2A6</accession>
<sequence>MAHRRILISSRSAYVKRSRPTGRSTQRLPQSKLHHSSLMRSIQPIGNRLTERILIRIFEQSLRQVSRLCTVSVLRCGKRMKESRLRRIERNPKPVQFSTMACVRVPNETQSANKVILASQS</sequence>
<name>A0A0B2V2A6_TOXCA</name>
<proteinExistence type="predicted"/>
<evidence type="ECO:0000256" key="1">
    <source>
        <dbReference type="SAM" id="MobiDB-lite"/>
    </source>
</evidence>
<keyword evidence="3" id="KW-1185">Reference proteome</keyword>
<comment type="caution">
    <text evidence="2">The sequence shown here is derived from an EMBL/GenBank/DDBJ whole genome shotgun (WGS) entry which is preliminary data.</text>
</comment>
<gene>
    <name evidence="2" type="ORF">Tcan_00213</name>
</gene>
<evidence type="ECO:0000313" key="2">
    <source>
        <dbReference type="EMBL" id="KHN77571.1"/>
    </source>
</evidence>
<reference evidence="2 3" key="1">
    <citation type="submission" date="2014-11" db="EMBL/GenBank/DDBJ databases">
        <title>Genetic blueprint of the zoonotic pathogen Toxocara canis.</title>
        <authorList>
            <person name="Zhu X.-Q."/>
            <person name="Korhonen P.K."/>
            <person name="Cai H."/>
            <person name="Young N.D."/>
            <person name="Nejsum P."/>
            <person name="von Samson-Himmelstjerna G."/>
            <person name="Boag P.R."/>
            <person name="Tan P."/>
            <person name="Li Q."/>
            <person name="Min J."/>
            <person name="Yang Y."/>
            <person name="Wang X."/>
            <person name="Fang X."/>
            <person name="Hall R.S."/>
            <person name="Hofmann A."/>
            <person name="Sternberg P.W."/>
            <person name="Jex A.R."/>
            <person name="Gasser R.B."/>
        </authorList>
    </citation>
    <scope>NUCLEOTIDE SEQUENCE [LARGE SCALE GENOMIC DNA]</scope>
    <source>
        <strain evidence="2">PN_DK_2014</strain>
    </source>
</reference>
<protein>
    <submittedName>
        <fullName evidence="2">Uncharacterized protein</fullName>
    </submittedName>
</protein>
<dbReference type="EMBL" id="JPKZ01002267">
    <property type="protein sequence ID" value="KHN77571.1"/>
    <property type="molecule type" value="Genomic_DNA"/>
</dbReference>
<feature type="region of interest" description="Disordered" evidence="1">
    <location>
        <begin position="15"/>
        <end position="37"/>
    </location>
</feature>
<organism evidence="2 3">
    <name type="scientific">Toxocara canis</name>
    <name type="common">Canine roundworm</name>
    <dbReference type="NCBI Taxonomy" id="6265"/>
    <lineage>
        <taxon>Eukaryota</taxon>
        <taxon>Metazoa</taxon>
        <taxon>Ecdysozoa</taxon>
        <taxon>Nematoda</taxon>
        <taxon>Chromadorea</taxon>
        <taxon>Rhabditida</taxon>
        <taxon>Spirurina</taxon>
        <taxon>Ascaridomorpha</taxon>
        <taxon>Ascaridoidea</taxon>
        <taxon>Toxocaridae</taxon>
        <taxon>Toxocara</taxon>
    </lineage>
</organism>
<dbReference type="Proteomes" id="UP000031036">
    <property type="component" value="Unassembled WGS sequence"/>
</dbReference>